<comment type="caution">
    <text evidence="2">The sequence shown here is derived from an EMBL/GenBank/DDBJ whole genome shotgun (WGS) entry which is preliminary data.</text>
</comment>
<feature type="compositionally biased region" description="Basic and acidic residues" evidence="1">
    <location>
        <begin position="27"/>
        <end position="39"/>
    </location>
</feature>
<evidence type="ECO:0000313" key="2">
    <source>
        <dbReference type="EMBL" id="CAB4043212.1"/>
    </source>
</evidence>
<reference evidence="2" key="1">
    <citation type="submission" date="2020-04" db="EMBL/GenBank/DDBJ databases">
        <authorList>
            <person name="Alioto T."/>
            <person name="Alioto T."/>
            <person name="Gomez Garrido J."/>
        </authorList>
    </citation>
    <scope>NUCLEOTIDE SEQUENCE</scope>
    <source>
        <strain evidence="2">A484AB</strain>
    </source>
</reference>
<organism evidence="2 3">
    <name type="scientific">Paramuricea clavata</name>
    <name type="common">Red gorgonian</name>
    <name type="synonym">Violescent sea-whip</name>
    <dbReference type="NCBI Taxonomy" id="317549"/>
    <lineage>
        <taxon>Eukaryota</taxon>
        <taxon>Metazoa</taxon>
        <taxon>Cnidaria</taxon>
        <taxon>Anthozoa</taxon>
        <taxon>Octocorallia</taxon>
        <taxon>Malacalcyonacea</taxon>
        <taxon>Plexauridae</taxon>
        <taxon>Paramuricea</taxon>
    </lineage>
</organism>
<dbReference type="AlphaFoldDB" id="A0A6S7LSM5"/>
<sequence length="50" mass="5869">MPRSYNVKTENGAVLRRNRRDLLKIQEKAKDSTEKEKAQAMDLASRKKHQ</sequence>
<protein>
    <submittedName>
        <fullName evidence="2">Uncharacterized protein</fullName>
    </submittedName>
</protein>
<dbReference type="EMBL" id="CACRXK020031779">
    <property type="protein sequence ID" value="CAB4043212.1"/>
    <property type="molecule type" value="Genomic_DNA"/>
</dbReference>
<keyword evidence="3" id="KW-1185">Reference proteome</keyword>
<proteinExistence type="predicted"/>
<evidence type="ECO:0000313" key="3">
    <source>
        <dbReference type="Proteomes" id="UP001152795"/>
    </source>
</evidence>
<name>A0A6S7LSM5_PARCT</name>
<evidence type="ECO:0000256" key="1">
    <source>
        <dbReference type="SAM" id="MobiDB-lite"/>
    </source>
</evidence>
<feature type="region of interest" description="Disordered" evidence="1">
    <location>
        <begin position="27"/>
        <end position="50"/>
    </location>
</feature>
<dbReference type="OrthoDB" id="775972at2759"/>
<accession>A0A6S7LSM5</accession>
<feature type="non-terminal residue" evidence="2">
    <location>
        <position position="50"/>
    </location>
</feature>
<gene>
    <name evidence="2" type="ORF">PACLA_8A072305</name>
</gene>
<dbReference type="Proteomes" id="UP001152795">
    <property type="component" value="Unassembled WGS sequence"/>
</dbReference>